<keyword evidence="1" id="KW-0812">Transmembrane</keyword>
<keyword evidence="1" id="KW-0472">Membrane</keyword>
<keyword evidence="3" id="KW-1185">Reference proteome</keyword>
<comment type="caution">
    <text evidence="2">The sequence shown here is derived from an EMBL/GenBank/DDBJ whole genome shotgun (WGS) entry which is preliminary data.</text>
</comment>
<dbReference type="EMBL" id="BTGU01000030">
    <property type="protein sequence ID" value="GMN49269.1"/>
    <property type="molecule type" value="Genomic_DNA"/>
</dbReference>
<dbReference type="AlphaFoldDB" id="A0AA88DJ80"/>
<accession>A0AA88DJ80</accession>
<keyword evidence="1" id="KW-1133">Transmembrane helix</keyword>
<evidence type="ECO:0000313" key="3">
    <source>
        <dbReference type="Proteomes" id="UP001187192"/>
    </source>
</evidence>
<proteinExistence type="predicted"/>
<sequence>MTSKRAFDNGEKERRSLSFLALDFQPDKSISRYMESHLVVVVVVVVEYKIRGFGWVFALFGWRSSRLRPSDLSTSELRGGLTIRMMIG</sequence>
<evidence type="ECO:0000256" key="1">
    <source>
        <dbReference type="SAM" id="Phobius"/>
    </source>
</evidence>
<reference evidence="2" key="1">
    <citation type="submission" date="2023-07" db="EMBL/GenBank/DDBJ databases">
        <title>draft genome sequence of fig (Ficus carica).</title>
        <authorList>
            <person name="Takahashi T."/>
            <person name="Nishimura K."/>
        </authorList>
    </citation>
    <scope>NUCLEOTIDE SEQUENCE</scope>
</reference>
<organism evidence="2 3">
    <name type="scientific">Ficus carica</name>
    <name type="common">Common fig</name>
    <dbReference type="NCBI Taxonomy" id="3494"/>
    <lineage>
        <taxon>Eukaryota</taxon>
        <taxon>Viridiplantae</taxon>
        <taxon>Streptophyta</taxon>
        <taxon>Embryophyta</taxon>
        <taxon>Tracheophyta</taxon>
        <taxon>Spermatophyta</taxon>
        <taxon>Magnoliopsida</taxon>
        <taxon>eudicotyledons</taxon>
        <taxon>Gunneridae</taxon>
        <taxon>Pentapetalae</taxon>
        <taxon>rosids</taxon>
        <taxon>fabids</taxon>
        <taxon>Rosales</taxon>
        <taxon>Moraceae</taxon>
        <taxon>Ficeae</taxon>
        <taxon>Ficus</taxon>
    </lineage>
</organism>
<name>A0AA88DJ80_FICCA</name>
<evidence type="ECO:0000313" key="2">
    <source>
        <dbReference type="EMBL" id="GMN49269.1"/>
    </source>
</evidence>
<feature type="transmembrane region" description="Helical" evidence="1">
    <location>
        <begin position="38"/>
        <end position="62"/>
    </location>
</feature>
<dbReference type="Proteomes" id="UP001187192">
    <property type="component" value="Unassembled WGS sequence"/>
</dbReference>
<protein>
    <submittedName>
        <fullName evidence="2">Uncharacterized protein</fullName>
    </submittedName>
</protein>
<gene>
    <name evidence="2" type="ORF">TIFTF001_018431</name>
</gene>